<dbReference type="AlphaFoldDB" id="A0A392TDB2"/>
<dbReference type="EMBL" id="LXQA010542412">
    <property type="protein sequence ID" value="MCI58210.1"/>
    <property type="molecule type" value="Genomic_DNA"/>
</dbReference>
<reference evidence="2 3" key="1">
    <citation type="journal article" date="2018" name="Front. Plant Sci.">
        <title>Red Clover (Trifolium pratense) and Zigzag Clover (T. medium) - A Picture of Genomic Similarities and Differences.</title>
        <authorList>
            <person name="Dluhosova J."/>
            <person name="Istvanek J."/>
            <person name="Nedelnik J."/>
            <person name="Repkova J."/>
        </authorList>
    </citation>
    <scope>NUCLEOTIDE SEQUENCE [LARGE SCALE GENOMIC DNA]</scope>
    <source>
        <strain evidence="3">cv. 10/8</strain>
        <tissue evidence="2">Leaf</tissue>
    </source>
</reference>
<feature type="region of interest" description="Disordered" evidence="1">
    <location>
        <begin position="1"/>
        <end position="31"/>
    </location>
</feature>
<sequence>MRTTKATGTTGMTDAEGEDGTQKTPLPMNTGVAVTTTMRTDMEEGEAVTLEKLHSPPGFWNP</sequence>
<evidence type="ECO:0000313" key="3">
    <source>
        <dbReference type="Proteomes" id="UP000265520"/>
    </source>
</evidence>
<accession>A0A392TDB2</accession>
<dbReference type="Proteomes" id="UP000265520">
    <property type="component" value="Unassembled WGS sequence"/>
</dbReference>
<comment type="caution">
    <text evidence="2">The sequence shown here is derived from an EMBL/GenBank/DDBJ whole genome shotgun (WGS) entry which is preliminary data.</text>
</comment>
<keyword evidence="3" id="KW-1185">Reference proteome</keyword>
<feature type="compositionally biased region" description="Low complexity" evidence="1">
    <location>
        <begin position="1"/>
        <end position="13"/>
    </location>
</feature>
<proteinExistence type="predicted"/>
<evidence type="ECO:0000256" key="1">
    <source>
        <dbReference type="SAM" id="MobiDB-lite"/>
    </source>
</evidence>
<organism evidence="2 3">
    <name type="scientific">Trifolium medium</name>
    <dbReference type="NCBI Taxonomy" id="97028"/>
    <lineage>
        <taxon>Eukaryota</taxon>
        <taxon>Viridiplantae</taxon>
        <taxon>Streptophyta</taxon>
        <taxon>Embryophyta</taxon>
        <taxon>Tracheophyta</taxon>
        <taxon>Spermatophyta</taxon>
        <taxon>Magnoliopsida</taxon>
        <taxon>eudicotyledons</taxon>
        <taxon>Gunneridae</taxon>
        <taxon>Pentapetalae</taxon>
        <taxon>rosids</taxon>
        <taxon>fabids</taxon>
        <taxon>Fabales</taxon>
        <taxon>Fabaceae</taxon>
        <taxon>Papilionoideae</taxon>
        <taxon>50 kb inversion clade</taxon>
        <taxon>NPAAA clade</taxon>
        <taxon>Hologalegina</taxon>
        <taxon>IRL clade</taxon>
        <taxon>Trifolieae</taxon>
        <taxon>Trifolium</taxon>
    </lineage>
</organism>
<protein>
    <submittedName>
        <fullName evidence="2">Uncharacterized protein</fullName>
    </submittedName>
</protein>
<evidence type="ECO:0000313" key="2">
    <source>
        <dbReference type="EMBL" id="MCI58210.1"/>
    </source>
</evidence>
<name>A0A392TDB2_9FABA</name>
<feature type="non-terminal residue" evidence="2">
    <location>
        <position position="62"/>
    </location>
</feature>